<evidence type="ECO:0000256" key="1">
    <source>
        <dbReference type="SAM" id="MobiDB-lite"/>
    </source>
</evidence>
<accession>A0A8D8ABE1</accession>
<evidence type="ECO:0000313" key="2">
    <source>
        <dbReference type="EMBL" id="CAG6453976.1"/>
    </source>
</evidence>
<dbReference type="EMBL" id="HBUE01344013">
    <property type="protein sequence ID" value="CAG6599711.1"/>
    <property type="molecule type" value="Transcribed_RNA"/>
</dbReference>
<reference evidence="2" key="1">
    <citation type="submission" date="2021-05" db="EMBL/GenBank/DDBJ databases">
        <authorList>
            <person name="Alioto T."/>
            <person name="Alioto T."/>
            <person name="Gomez Garrido J."/>
        </authorList>
    </citation>
    <scope>NUCLEOTIDE SEQUENCE</scope>
</reference>
<proteinExistence type="predicted"/>
<feature type="compositionally biased region" description="Basic residues" evidence="1">
    <location>
        <begin position="11"/>
        <end position="26"/>
    </location>
</feature>
<dbReference type="EMBL" id="HBUE01024195">
    <property type="protein sequence ID" value="CAG6453977.1"/>
    <property type="molecule type" value="Transcribed_RNA"/>
</dbReference>
<feature type="region of interest" description="Disordered" evidence="1">
    <location>
        <begin position="1"/>
        <end position="43"/>
    </location>
</feature>
<dbReference type="EMBL" id="HBUE01024194">
    <property type="protein sequence ID" value="CAG6453976.1"/>
    <property type="molecule type" value="Transcribed_RNA"/>
</dbReference>
<name>A0A8D8ABE1_CULPI</name>
<protein>
    <submittedName>
        <fullName evidence="2">(northern house mosquito) hypothetical protein</fullName>
    </submittedName>
</protein>
<organism evidence="2">
    <name type="scientific">Culex pipiens</name>
    <name type="common">House mosquito</name>
    <dbReference type="NCBI Taxonomy" id="7175"/>
    <lineage>
        <taxon>Eukaryota</taxon>
        <taxon>Metazoa</taxon>
        <taxon>Ecdysozoa</taxon>
        <taxon>Arthropoda</taxon>
        <taxon>Hexapoda</taxon>
        <taxon>Insecta</taxon>
        <taxon>Pterygota</taxon>
        <taxon>Neoptera</taxon>
        <taxon>Endopterygota</taxon>
        <taxon>Diptera</taxon>
        <taxon>Nematocera</taxon>
        <taxon>Culicoidea</taxon>
        <taxon>Culicidae</taxon>
        <taxon>Culicinae</taxon>
        <taxon>Culicini</taxon>
        <taxon>Culex</taxon>
        <taxon>Culex</taxon>
    </lineage>
</organism>
<dbReference type="EMBL" id="HBUE01237078">
    <property type="protein sequence ID" value="CAG6547510.1"/>
    <property type="molecule type" value="Transcribed_RNA"/>
</dbReference>
<sequence length="104" mass="11537">MQAMDMGQRARSGRPHVARKRRKKHFSSISSSTTSSKPKPCPLWEVPSPVPVRLRVPTGVVVVAVRFWSRPAVTADSAVVSSLVARAQPERLLCRRRVGRPVIN</sequence>
<feature type="compositionally biased region" description="Low complexity" evidence="1">
    <location>
        <begin position="27"/>
        <end position="36"/>
    </location>
</feature>
<dbReference type="AlphaFoldDB" id="A0A8D8ABE1"/>